<dbReference type="Proteomes" id="UP000887565">
    <property type="component" value="Unplaced"/>
</dbReference>
<evidence type="ECO:0000313" key="1">
    <source>
        <dbReference type="Proteomes" id="UP000887565"/>
    </source>
</evidence>
<accession>A0A915I2M5</accession>
<keyword evidence="1" id="KW-1185">Reference proteome</keyword>
<organism evidence="1 2">
    <name type="scientific">Romanomermis culicivorax</name>
    <name type="common">Nematode worm</name>
    <dbReference type="NCBI Taxonomy" id="13658"/>
    <lineage>
        <taxon>Eukaryota</taxon>
        <taxon>Metazoa</taxon>
        <taxon>Ecdysozoa</taxon>
        <taxon>Nematoda</taxon>
        <taxon>Enoplea</taxon>
        <taxon>Dorylaimia</taxon>
        <taxon>Mermithida</taxon>
        <taxon>Mermithoidea</taxon>
        <taxon>Mermithidae</taxon>
        <taxon>Romanomermis</taxon>
    </lineage>
</organism>
<name>A0A915I2M5_ROMCU</name>
<dbReference type="WBParaSite" id="nRc.2.0.1.t08382-RA">
    <property type="protein sequence ID" value="nRc.2.0.1.t08382-RA"/>
    <property type="gene ID" value="nRc.2.0.1.g08382"/>
</dbReference>
<reference evidence="2" key="1">
    <citation type="submission" date="2022-11" db="UniProtKB">
        <authorList>
            <consortium name="WormBaseParasite"/>
        </authorList>
    </citation>
    <scope>IDENTIFICATION</scope>
</reference>
<evidence type="ECO:0000313" key="2">
    <source>
        <dbReference type="WBParaSite" id="nRc.2.0.1.t08382-RA"/>
    </source>
</evidence>
<dbReference type="AlphaFoldDB" id="A0A915I2M5"/>
<sequence length="59" mass="6946">MKIHAATILAATQIKKKILRYPTERCPNMPKRTFSVHFDFRFDTLKLNKKCKILLILNS</sequence>
<proteinExistence type="predicted"/>
<protein>
    <submittedName>
        <fullName evidence="2">Uncharacterized protein</fullName>
    </submittedName>
</protein>